<proteinExistence type="predicted"/>
<dbReference type="Proteomes" id="UP000432350">
    <property type="component" value="Unassembled WGS sequence"/>
</dbReference>
<keyword evidence="6 7" id="KW-0472">Membrane</keyword>
<evidence type="ECO:0000256" key="4">
    <source>
        <dbReference type="ARBA" id="ARBA00022801"/>
    </source>
</evidence>
<reference evidence="9 11" key="1">
    <citation type="submission" date="2018-06" db="EMBL/GenBank/DDBJ databases">
        <authorList>
            <consortium name="Pathogen Informatics"/>
            <person name="Doyle S."/>
        </authorList>
    </citation>
    <scope>NUCLEOTIDE SEQUENCE [LARGE SCALE GENOMIC DNA]</scope>
    <source>
        <strain evidence="9 11">NCTC11343</strain>
    </source>
</reference>
<reference evidence="10 12" key="2">
    <citation type="submission" date="2019-10" db="EMBL/GenBank/DDBJ databases">
        <authorList>
            <person name="Karimi E."/>
        </authorList>
    </citation>
    <scope>NUCLEOTIDE SEQUENCE [LARGE SCALE GENOMIC DNA]</scope>
    <source>
        <strain evidence="10">Sphingobacterium sp. 8BC</strain>
    </source>
</reference>
<comment type="subcellular location">
    <subcellularLocation>
        <location evidence="1">Cell membrane</location>
        <topology evidence="1">Multi-pass membrane protein</topology>
    </subcellularLocation>
</comment>
<dbReference type="PROSITE" id="PS51257">
    <property type="entry name" value="PROKAR_LIPOPROTEIN"/>
    <property type="match status" value="1"/>
</dbReference>
<keyword evidence="2" id="KW-1003">Cell membrane</keyword>
<evidence type="ECO:0000256" key="2">
    <source>
        <dbReference type="ARBA" id="ARBA00022475"/>
    </source>
</evidence>
<dbReference type="SMART" id="SM00014">
    <property type="entry name" value="acidPPc"/>
    <property type="match status" value="1"/>
</dbReference>
<evidence type="ECO:0000313" key="10">
    <source>
        <dbReference type="EMBL" id="VXC73355.1"/>
    </source>
</evidence>
<organism evidence="9 11">
    <name type="scientific">Sphingobacterium multivorum</name>
    <dbReference type="NCBI Taxonomy" id="28454"/>
    <lineage>
        <taxon>Bacteria</taxon>
        <taxon>Pseudomonadati</taxon>
        <taxon>Bacteroidota</taxon>
        <taxon>Sphingobacteriia</taxon>
        <taxon>Sphingobacteriales</taxon>
        <taxon>Sphingobacteriaceae</taxon>
        <taxon>Sphingobacterium</taxon>
    </lineage>
</organism>
<dbReference type="PANTHER" id="PTHR14969">
    <property type="entry name" value="SPHINGOSINE-1-PHOSPHATE PHOSPHOHYDROLASE"/>
    <property type="match status" value="1"/>
</dbReference>
<name>A0A2X2L1T9_SPHMU</name>
<feature type="domain" description="Phosphatidic acid phosphatase type 2/haloperoxidase" evidence="8">
    <location>
        <begin position="85"/>
        <end position="201"/>
    </location>
</feature>
<dbReference type="RefSeq" id="WP_070562741.1">
    <property type="nucleotide sequence ID" value="NZ_CP068086.1"/>
</dbReference>
<dbReference type="Proteomes" id="UP000251241">
    <property type="component" value="Unassembled WGS sequence"/>
</dbReference>
<keyword evidence="3 7" id="KW-0812">Transmembrane</keyword>
<evidence type="ECO:0000256" key="3">
    <source>
        <dbReference type="ARBA" id="ARBA00022692"/>
    </source>
</evidence>
<dbReference type="EMBL" id="UAUU01000009">
    <property type="protein sequence ID" value="SPZ87999.1"/>
    <property type="molecule type" value="Genomic_DNA"/>
</dbReference>
<dbReference type="InterPro" id="IPR036938">
    <property type="entry name" value="PAP2/HPO_sf"/>
</dbReference>
<dbReference type="GO" id="GO:0005886">
    <property type="term" value="C:plasma membrane"/>
    <property type="evidence" value="ECO:0007669"/>
    <property type="project" value="UniProtKB-SubCell"/>
</dbReference>
<dbReference type="EMBL" id="CABWMV010000007">
    <property type="protein sequence ID" value="VXC73355.1"/>
    <property type="molecule type" value="Genomic_DNA"/>
</dbReference>
<evidence type="ECO:0000259" key="8">
    <source>
        <dbReference type="SMART" id="SM00014"/>
    </source>
</evidence>
<accession>A0A2X2L1T9</accession>
<dbReference type="GO" id="GO:0016787">
    <property type="term" value="F:hydrolase activity"/>
    <property type="evidence" value="ECO:0007669"/>
    <property type="project" value="UniProtKB-KW"/>
</dbReference>
<feature type="transmembrane region" description="Helical" evidence="7">
    <location>
        <begin position="12"/>
        <end position="36"/>
    </location>
</feature>
<keyword evidence="4" id="KW-0378">Hydrolase</keyword>
<dbReference type="Pfam" id="PF01569">
    <property type="entry name" value="PAP2"/>
    <property type="match status" value="1"/>
</dbReference>
<evidence type="ECO:0000256" key="6">
    <source>
        <dbReference type="ARBA" id="ARBA00023136"/>
    </source>
</evidence>
<evidence type="ECO:0000256" key="5">
    <source>
        <dbReference type="ARBA" id="ARBA00022989"/>
    </source>
</evidence>
<evidence type="ECO:0000313" key="11">
    <source>
        <dbReference type="Proteomes" id="UP000251241"/>
    </source>
</evidence>
<keyword evidence="5 7" id="KW-1133">Transmembrane helix</keyword>
<dbReference type="AlphaFoldDB" id="A0A2X2L1T9"/>
<evidence type="ECO:0000256" key="7">
    <source>
        <dbReference type="SAM" id="Phobius"/>
    </source>
</evidence>
<accession>A0A654AZY4</accession>
<dbReference type="GeneID" id="97183119"/>
<dbReference type="PANTHER" id="PTHR14969:SF62">
    <property type="entry name" value="DECAPRENYLPHOSPHORYL-5-PHOSPHORIBOSE PHOSPHATASE RV3807C-RELATED"/>
    <property type="match status" value="1"/>
</dbReference>
<protein>
    <submittedName>
        <fullName evidence="10">Phosphatase PAP2 family protein</fullName>
    </submittedName>
    <submittedName>
        <fullName evidence="9">Undecaprenyl pyrophosphate phosphatase</fullName>
    </submittedName>
</protein>
<evidence type="ECO:0000256" key="1">
    <source>
        <dbReference type="ARBA" id="ARBA00004651"/>
    </source>
</evidence>
<dbReference type="InterPro" id="IPR000326">
    <property type="entry name" value="PAP2/HPO"/>
</dbReference>
<evidence type="ECO:0000313" key="12">
    <source>
        <dbReference type="Proteomes" id="UP000432350"/>
    </source>
</evidence>
<feature type="transmembrane region" description="Helical" evidence="7">
    <location>
        <begin position="186"/>
        <end position="208"/>
    </location>
</feature>
<gene>
    <name evidence="9" type="ORF">NCTC11343_03235</name>
    <name evidence="10" type="ORF">SPHINGO8BC_150713</name>
</gene>
<feature type="transmembrane region" description="Helical" evidence="7">
    <location>
        <begin position="159"/>
        <end position="180"/>
    </location>
</feature>
<dbReference type="Gene3D" id="1.20.144.10">
    <property type="entry name" value="Phosphatidic acid phosphatase type 2/haloperoxidase"/>
    <property type="match status" value="1"/>
</dbReference>
<feature type="transmembrane region" description="Helical" evidence="7">
    <location>
        <begin position="85"/>
        <end position="107"/>
    </location>
</feature>
<dbReference type="SUPFAM" id="SSF48317">
    <property type="entry name" value="Acid phosphatase/Vanadium-dependent haloperoxidase"/>
    <property type="match status" value="1"/>
</dbReference>
<sequence length="224" mass="25326">MGKFLLYQFRKVYAANPAFFACFSIWIVLMTAVVIFIPKEDAFHFVNTRHSFWADILFTIQTYFGDGLFVIGVFIAYCCTQQWNFARAILGTYIFSGLICCILKNLFDADRPATVFHGNPTFHVVSWLRVAHFNSFPSGHTTSAFALAATLGILSKNKAFGITVFILAALTAYSRVYLGQHFVEDVWFGSILGSGTACFYLLAMPYVLKNKRMSFSTRFLQVKL</sequence>
<evidence type="ECO:0000313" key="9">
    <source>
        <dbReference type="EMBL" id="SPZ87999.1"/>
    </source>
</evidence>
<feature type="transmembrane region" description="Helical" evidence="7">
    <location>
        <begin position="56"/>
        <end position="78"/>
    </location>
</feature>